<evidence type="ECO:0000256" key="4">
    <source>
        <dbReference type="SAM" id="MobiDB-lite"/>
    </source>
</evidence>
<name>A0AAD1X6U5_EUPCR</name>
<feature type="compositionally biased region" description="Low complexity" evidence="4">
    <location>
        <begin position="86"/>
        <end position="98"/>
    </location>
</feature>
<dbReference type="GO" id="GO:0061630">
    <property type="term" value="F:ubiquitin protein ligase activity"/>
    <property type="evidence" value="ECO:0007669"/>
    <property type="project" value="TreeGrafter"/>
</dbReference>
<evidence type="ECO:0000259" key="5">
    <source>
        <dbReference type="PROSITE" id="PS50089"/>
    </source>
</evidence>
<feature type="compositionally biased region" description="Low complexity" evidence="4">
    <location>
        <begin position="107"/>
        <end position="121"/>
    </location>
</feature>
<feature type="region of interest" description="Disordered" evidence="4">
    <location>
        <begin position="27"/>
        <end position="145"/>
    </location>
</feature>
<dbReference type="PROSITE" id="PS50089">
    <property type="entry name" value="ZF_RING_2"/>
    <property type="match status" value="1"/>
</dbReference>
<feature type="region of interest" description="Disordered" evidence="4">
    <location>
        <begin position="1"/>
        <end position="20"/>
    </location>
</feature>
<keyword evidence="3" id="KW-0175">Coiled coil</keyword>
<dbReference type="GO" id="GO:0031625">
    <property type="term" value="F:ubiquitin protein ligase binding"/>
    <property type="evidence" value="ECO:0007669"/>
    <property type="project" value="TreeGrafter"/>
</dbReference>
<dbReference type="GO" id="GO:0006513">
    <property type="term" value="P:protein monoubiquitination"/>
    <property type="evidence" value="ECO:0007669"/>
    <property type="project" value="TreeGrafter"/>
</dbReference>
<proteinExistence type="predicted"/>
<dbReference type="PANTHER" id="PTHR36754:SF2">
    <property type="entry name" value="E3 UBIQUITIN-PROTEIN LIGASE TRIM37"/>
    <property type="match status" value="1"/>
</dbReference>
<dbReference type="Gene3D" id="3.30.160.60">
    <property type="entry name" value="Classic Zinc Finger"/>
    <property type="match status" value="1"/>
</dbReference>
<keyword evidence="2" id="KW-0863">Zinc-finger</keyword>
<dbReference type="PANTHER" id="PTHR36754">
    <property type="entry name" value="E3 UBIQUITIN-PROTEIN LIGASE TRIM37"/>
    <property type="match status" value="1"/>
</dbReference>
<feature type="coiled-coil region" evidence="3">
    <location>
        <begin position="399"/>
        <end position="426"/>
    </location>
</feature>
<keyword evidence="1" id="KW-0479">Metal-binding</keyword>
<dbReference type="SUPFAM" id="SSF57845">
    <property type="entry name" value="B-box zinc-binding domain"/>
    <property type="match status" value="1"/>
</dbReference>
<dbReference type="InterPro" id="IPR001841">
    <property type="entry name" value="Znf_RING"/>
</dbReference>
<accession>A0AAD1X6U5</accession>
<dbReference type="PROSITE" id="PS50119">
    <property type="entry name" value="ZF_BBOX"/>
    <property type="match status" value="1"/>
</dbReference>
<evidence type="ECO:0000256" key="3">
    <source>
        <dbReference type="SAM" id="Coils"/>
    </source>
</evidence>
<evidence type="ECO:0000313" key="7">
    <source>
        <dbReference type="EMBL" id="CAI2365279.1"/>
    </source>
</evidence>
<dbReference type="GO" id="GO:0070842">
    <property type="term" value="P:aggresome assembly"/>
    <property type="evidence" value="ECO:0007669"/>
    <property type="project" value="TreeGrafter"/>
</dbReference>
<dbReference type="Pfam" id="PF00643">
    <property type="entry name" value="zf-B_box"/>
    <property type="match status" value="1"/>
</dbReference>
<dbReference type="GO" id="GO:0005778">
    <property type="term" value="C:peroxisomal membrane"/>
    <property type="evidence" value="ECO:0007669"/>
    <property type="project" value="TreeGrafter"/>
</dbReference>
<feature type="domain" description="RING-type" evidence="5">
    <location>
        <begin position="224"/>
        <end position="264"/>
    </location>
</feature>
<sequence>MSLIPSPVQNPRETQEEDLDDYIEDFESLEEAKEPTRASIAVERTQDQDEEEKKEEAKHRSRISLRANLSDRRYSSTSDELENIGRNANRSNNLNSNRPMMRHRIRGNSSPRRSPRISGGRRPQRLEYSNPRFRPSHNMRAGLNNPFDRHLEERKYPIPSNNYRDRMRSNLDNIPLDNYLDRNSAFIQIPNRNRNQRMSPQEIDAYMRRMEDVEQDSELAIFNCNICFNRQCMEYQICRHCSGQACKTCWDGIMLRNSRCPFCRTFVSTSDLIKNRFADEVKEMLANPRRKKESSTYQCPVHKKKGSQFCETCSYFICIDCIKEGTHNGHDLCDIDDKPELKEKIEKIGKFHKEVEDTSKIFKDIDKEFTDYYNIKVEDMDWMAKRLKTKINNTIDSVFSKEKQEFEQAQNKFSEFKKDLDKLGQAQTDVFTIDHRKSEVDTLRENFKKALITSEAGEIVNIIANHDTPVRKNEVTVKYEMTEIPATRGAYKEKYLKSLLSEIKKIKEI</sequence>
<keyword evidence="8" id="KW-1185">Reference proteome</keyword>
<evidence type="ECO:0000256" key="1">
    <source>
        <dbReference type="ARBA" id="ARBA00022723"/>
    </source>
</evidence>
<dbReference type="AlphaFoldDB" id="A0AAD1X6U5"/>
<reference evidence="7" key="1">
    <citation type="submission" date="2023-07" db="EMBL/GenBank/DDBJ databases">
        <authorList>
            <consortium name="AG Swart"/>
            <person name="Singh M."/>
            <person name="Singh A."/>
            <person name="Seah K."/>
            <person name="Emmerich C."/>
        </authorList>
    </citation>
    <scope>NUCLEOTIDE SEQUENCE</scope>
    <source>
        <strain evidence="7">DP1</strain>
    </source>
</reference>
<gene>
    <name evidence="7" type="ORF">ECRASSUSDP1_LOCUS6629</name>
</gene>
<evidence type="ECO:0000256" key="2">
    <source>
        <dbReference type="PROSITE-ProRule" id="PRU00024"/>
    </source>
</evidence>
<organism evidence="7 8">
    <name type="scientific">Euplotes crassus</name>
    <dbReference type="NCBI Taxonomy" id="5936"/>
    <lineage>
        <taxon>Eukaryota</taxon>
        <taxon>Sar</taxon>
        <taxon>Alveolata</taxon>
        <taxon>Ciliophora</taxon>
        <taxon>Intramacronucleata</taxon>
        <taxon>Spirotrichea</taxon>
        <taxon>Hypotrichia</taxon>
        <taxon>Euplotida</taxon>
        <taxon>Euplotidae</taxon>
        <taxon>Moneuplotes</taxon>
    </lineage>
</organism>
<dbReference type="GO" id="GO:0005164">
    <property type="term" value="F:tumor necrosis factor receptor binding"/>
    <property type="evidence" value="ECO:0007669"/>
    <property type="project" value="TreeGrafter"/>
</dbReference>
<dbReference type="Proteomes" id="UP001295684">
    <property type="component" value="Unassembled WGS sequence"/>
</dbReference>
<dbReference type="CDD" id="cd19756">
    <property type="entry name" value="Bbox2"/>
    <property type="match status" value="1"/>
</dbReference>
<protein>
    <recommendedName>
        <fullName evidence="9">RING-type domain-containing protein</fullName>
    </recommendedName>
</protein>
<dbReference type="InterPro" id="IPR000315">
    <property type="entry name" value="Znf_B-box"/>
</dbReference>
<dbReference type="GO" id="GO:0016235">
    <property type="term" value="C:aggresome"/>
    <property type="evidence" value="ECO:0007669"/>
    <property type="project" value="TreeGrafter"/>
</dbReference>
<feature type="domain" description="B box-type" evidence="6">
    <location>
        <begin position="294"/>
        <end position="335"/>
    </location>
</feature>
<comment type="caution">
    <text evidence="7">The sequence shown here is derived from an EMBL/GenBank/DDBJ whole genome shotgun (WGS) entry which is preliminary data.</text>
</comment>
<dbReference type="GO" id="GO:0008270">
    <property type="term" value="F:zinc ion binding"/>
    <property type="evidence" value="ECO:0007669"/>
    <property type="project" value="UniProtKB-KW"/>
</dbReference>
<dbReference type="EMBL" id="CAMPGE010006436">
    <property type="protein sequence ID" value="CAI2365279.1"/>
    <property type="molecule type" value="Genomic_DNA"/>
</dbReference>
<evidence type="ECO:0000259" key="6">
    <source>
        <dbReference type="PROSITE" id="PS50119"/>
    </source>
</evidence>
<dbReference type="GO" id="GO:0051865">
    <property type="term" value="P:protein autoubiquitination"/>
    <property type="evidence" value="ECO:0007669"/>
    <property type="project" value="TreeGrafter"/>
</dbReference>
<dbReference type="InterPro" id="IPR053003">
    <property type="entry name" value="TRIM_RBCC_E3_ubiq-ligases"/>
</dbReference>
<dbReference type="Gene3D" id="3.30.40.10">
    <property type="entry name" value="Zinc/RING finger domain, C3HC4 (zinc finger)"/>
    <property type="match status" value="1"/>
</dbReference>
<dbReference type="InterPro" id="IPR013083">
    <property type="entry name" value="Znf_RING/FYVE/PHD"/>
</dbReference>
<evidence type="ECO:0000313" key="8">
    <source>
        <dbReference type="Proteomes" id="UP001295684"/>
    </source>
</evidence>
<keyword evidence="2" id="KW-0862">Zinc</keyword>
<evidence type="ECO:0008006" key="9">
    <source>
        <dbReference type="Google" id="ProtNLM"/>
    </source>
</evidence>
<dbReference type="SUPFAM" id="SSF57850">
    <property type="entry name" value="RING/U-box"/>
    <property type="match status" value="1"/>
</dbReference>
<dbReference type="SMART" id="SM00336">
    <property type="entry name" value="BBOX"/>
    <property type="match status" value="1"/>
</dbReference>